<feature type="compositionally biased region" description="Basic and acidic residues" evidence="1">
    <location>
        <begin position="12"/>
        <end position="23"/>
    </location>
</feature>
<gene>
    <name evidence="2" type="ORF">C9374_006668</name>
</gene>
<dbReference type="AlphaFoldDB" id="A0AA88GNA9"/>
<accession>A0AA88GNA9</accession>
<keyword evidence="3" id="KW-1185">Reference proteome</keyword>
<name>A0AA88GNA9_NAELO</name>
<dbReference type="EMBL" id="PYSW02000028">
    <property type="protein sequence ID" value="KAG2379551.1"/>
    <property type="molecule type" value="Genomic_DNA"/>
</dbReference>
<evidence type="ECO:0000256" key="1">
    <source>
        <dbReference type="SAM" id="MobiDB-lite"/>
    </source>
</evidence>
<sequence>MYGIRLMQPNAERNESKASSRTRKLEKLLAEPPRHDSIQHDTNEHTCELNDERILSLIEFKIEICALSQQLLEIQPCNLEGTNESDHDETRVIHDRIKYYTEKFEKLKQALLDSLHLPNTISEKTNSNNDEESAPSSFQKDENLELVVEKITKTNDRHVLRFWLKKKIIPLK</sequence>
<protein>
    <submittedName>
        <fullName evidence="2">Uncharacterized protein</fullName>
    </submittedName>
</protein>
<dbReference type="GeneID" id="68099122"/>
<comment type="caution">
    <text evidence="2">The sequence shown here is derived from an EMBL/GenBank/DDBJ whole genome shotgun (WGS) entry which is preliminary data.</text>
</comment>
<feature type="region of interest" description="Disordered" evidence="1">
    <location>
        <begin position="1"/>
        <end position="23"/>
    </location>
</feature>
<organism evidence="2 3">
    <name type="scientific">Naegleria lovaniensis</name>
    <name type="common">Amoeba</name>
    <dbReference type="NCBI Taxonomy" id="51637"/>
    <lineage>
        <taxon>Eukaryota</taxon>
        <taxon>Discoba</taxon>
        <taxon>Heterolobosea</taxon>
        <taxon>Tetramitia</taxon>
        <taxon>Eutetramitia</taxon>
        <taxon>Vahlkampfiidae</taxon>
        <taxon>Naegleria</taxon>
    </lineage>
</organism>
<dbReference type="Proteomes" id="UP000816034">
    <property type="component" value="Unassembled WGS sequence"/>
</dbReference>
<dbReference type="RefSeq" id="XP_044546813.1">
    <property type="nucleotide sequence ID" value="XM_044696553.1"/>
</dbReference>
<evidence type="ECO:0000313" key="2">
    <source>
        <dbReference type="EMBL" id="KAG2379551.1"/>
    </source>
</evidence>
<evidence type="ECO:0000313" key="3">
    <source>
        <dbReference type="Proteomes" id="UP000816034"/>
    </source>
</evidence>
<reference evidence="2 3" key="1">
    <citation type="journal article" date="2018" name="BMC Genomics">
        <title>The genome of Naegleria lovaniensis, the basis for a comparative approach to unravel pathogenicity factors of the human pathogenic amoeba N. fowleri.</title>
        <authorList>
            <person name="Liechti N."/>
            <person name="Schurch N."/>
            <person name="Bruggmann R."/>
            <person name="Wittwer M."/>
        </authorList>
    </citation>
    <scope>NUCLEOTIDE SEQUENCE [LARGE SCALE GENOMIC DNA]</scope>
    <source>
        <strain evidence="2 3">ATCC 30569</strain>
    </source>
</reference>
<proteinExistence type="predicted"/>